<evidence type="ECO:0000313" key="5">
    <source>
        <dbReference type="Proteomes" id="UP000324767"/>
    </source>
</evidence>
<dbReference type="Proteomes" id="UP000324767">
    <property type="component" value="Unassembled WGS sequence"/>
</dbReference>
<feature type="compositionally biased region" description="Basic and acidic residues" evidence="1">
    <location>
        <begin position="67"/>
        <end position="78"/>
    </location>
</feature>
<organism evidence="3 4">
    <name type="scientific">Lasallia pustulata</name>
    <dbReference type="NCBI Taxonomy" id="136370"/>
    <lineage>
        <taxon>Eukaryota</taxon>
        <taxon>Fungi</taxon>
        <taxon>Dikarya</taxon>
        <taxon>Ascomycota</taxon>
        <taxon>Pezizomycotina</taxon>
        <taxon>Lecanoromycetes</taxon>
        <taxon>OSLEUM clade</taxon>
        <taxon>Umbilicariomycetidae</taxon>
        <taxon>Umbilicariales</taxon>
        <taxon>Umbilicariaceae</taxon>
        <taxon>Lasallia</taxon>
    </lineage>
</organism>
<evidence type="ECO:0000313" key="2">
    <source>
        <dbReference type="EMBL" id="KAA6409349.1"/>
    </source>
</evidence>
<sequence>MAATDAPSQEFTLTDPAEVGGVSGNNSDPFAAQRTTDNDPFATTEQTTREPLPDLLQPASADSSGMPRDRRMSKEWDASKVPPSRFQKREGSIYATPGSRDGHTGKGRDRDQSFHDKLKSKGWL</sequence>
<reference evidence="3" key="2">
    <citation type="submission" date="2017-03" db="EMBL/GenBank/DDBJ databases">
        <authorList>
            <person name="Afonso C.L."/>
            <person name="Miller P.J."/>
            <person name="Scott M.A."/>
            <person name="Spackman E."/>
            <person name="Goraichik I."/>
            <person name="Dimitrov K.M."/>
            <person name="Suarez D.L."/>
            <person name="Swayne D.E."/>
        </authorList>
    </citation>
    <scope>NUCLEOTIDE SEQUENCE [LARGE SCALE GENOMIC DNA]</scope>
</reference>
<feature type="compositionally biased region" description="Basic and acidic residues" evidence="1">
    <location>
        <begin position="100"/>
        <end position="124"/>
    </location>
</feature>
<gene>
    <name evidence="2" type="ORF">FRX48_06902</name>
</gene>
<feature type="compositionally biased region" description="Polar residues" evidence="1">
    <location>
        <begin position="1"/>
        <end position="12"/>
    </location>
</feature>
<proteinExistence type="predicted"/>
<reference evidence="4" key="1">
    <citation type="submission" date="2017-03" db="EMBL/GenBank/DDBJ databases">
        <authorList>
            <person name="Sharma R."/>
            <person name="Thines M."/>
        </authorList>
    </citation>
    <scope>NUCLEOTIDE SEQUENCE [LARGE SCALE GENOMIC DNA]</scope>
</reference>
<evidence type="ECO:0000313" key="4">
    <source>
        <dbReference type="Proteomes" id="UP000192927"/>
    </source>
</evidence>
<name>A0A1W5D923_9LECA</name>
<dbReference type="Proteomes" id="UP000192927">
    <property type="component" value="Unassembled WGS sequence"/>
</dbReference>
<feature type="region of interest" description="Disordered" evidence="1">
    <location>
        <begin position="1"/>
        <end position="124"/>
    </location>
</feature>
<dbReference type="EMBL" id="FWEW01003509">
    <property type="protein sequence ID" value="SLM39490.1"/>
    <property type="molecule type" value="Genomic_DNA"/>
</dbReference>
<keyword evidence="4" id="KW-1185">Reference proteome</keyword>
<protein>
    <submittedName>
        <fullName evidence="3">Uncharacterized protein</fullName>
    </submittedName>
</protein>
<evidence type="ECO:0000313" key="3">
    <source>
        <dbReference type="EMBL" id="SLM39490.1"/>
    </source>
</evidence>
<accession>A0A1W5D923</accession>
<dbReference type="OrthoDB" id="5395727at2759"/>
<dbReference type="AlphaFoldDB" id="A0A1W5D923"/>
<dbReference type="EMBL" id="VXIT01000011">
    <property type="protein sequence ID" value="KAA6409349.1"/>
    <property type="molecule type" value="Genomic_DNA"/>
</dbReference>
<reference evidence="2 5" key="3">
    <citation type="submission" date="2019-09" db="EMBL/GenBank/DDBJ databases">
        <title>The hologenome of the rock-dwelling lichen Lasallia pustulata.</title>
        <authorList>
            <person name="Greshake Tzovaras B."/>
            <person name="Segers F."/>
            <person name="Bicker A."/>
            <person name="Dal Grande F."/>
            <person name="Otte J."/>
            <person name="Hankeln T."/>
            <person name="Schmitt I."/>
            <person name="Ebersberger I."/>
        </authorList>
    </citation>
    <scope>NUCLEOTIDE SEQUENCE [LARGE SCALE GENOMIC DNA]</scope>
    <source>
        <strain evidence="2">A1-1</strain>
    </source>
</reference>
<evidence type="ECO:0000256" key="1">
    <source>
        <dbReference type="SAM" id="MobiDB-lite"/>
    </source>
</evidence>